<feature type="transmembrane region" description="Helical" evidence="10">
    <location>
        <begin position="430"/>
        <end position="449"/>
    </location>
</feature>
<gene>
    <name evidence="12" type="ORF">CC78DRAFT_536506</name>
</gene>
<proteinExistence type="inferred from homology"/>
<keyword evidence="5 10" id="KW-0812">Transmembrane</keyword>
<organism evidence="12 13">
    <name type="scientific">Lojkania enalia</name>
    <dbReference type="NCBI Taxonomy" id="147567"/>
    <lineage>
        <taxon>Eukaryota</taxon>
        <taxon>Fungi</taxon>
        <taxon>Dikarya</taxon>
        <taxon>Ascomycota</taxon>
        <taxon>Pezizomycotina</taxon>
        <taxon>Dothideomycetes</taxon>
        <taxon>Pleosporomycetidae</taxon>
        <taxon>Pleosporales</taxon>
        <taxon>Pleosporales incertae sedis</taxon>
        <taxon>Lojkania</taxon>
    </lineage>
</organism>
<dbReference type="NCBIfam" id="TIGR00934">
    <property type="entry name" value="2a38euk"/>
    <property type="match status" value="1"/>
</dbReference>
<dbReference type="OrthoDB" id="9999863at2759"/>
<name>A0A9P4K501_9PLEO</name>
<feature type="transmembrane region" description="Helical" evidence="10">
    <location>
        <begin position="698"/>
        <end position="718"/>
    </location>
</feature>
<feature type="transmembrane region" description="Helical" evidence="10">
    <location>
        <begin position="63"/>
        <end position="84"/>
    </location>
</feature>
<dbReference type="PANTHER" id="PTHR31064">
    <property type="entry name" value="POTASSIUM TRANSPORT PROTEIN DDB_G0292412-RELATED"/>
    <property type="match status" value="1"/>
</dbReference>
<evidence type="ECO:0000256" key="5">
    <source>
        <dbReference type="ARBA" id="ARBA00022692"/>
    </source>
</evidence>
<feature type="transmembrane region" description="Helical" evidence="10">
    <location>
        <begin position="390"/>
        <end position="415"/>
    </location>
</feature>
<keyword evidence="9 10" id="KW-0472">Membrane</keyword>
<evidence type="ECO:0000313" key="12">
    <source>
        <dbReference type="EMBL" id="KAF2260245.1"/>
    </source>
</evidence>
<evidence type="ECO:0000256" key="9">
    <source>
        <dbReference type="ARBA" id="ARBA00023136"/>
    </source>
</evidence>
<keyword evidence="7 10" id="KW-1133">Transmembrane helix</keyword>
<keyword evidence="3 10" id="KW-0813">Transport</keyword>
<keyword evidence="6 10" id="KW-0630">Potassium</keyword>
<sequence>MALLAGVPGFGSLHRAARFVHRKCPAFNFITLHYIYFIATCLVTSALFWGISSPSSSVRYIDSLFLVVSAMTLAGLNTVNLSTLNTAQQIILFFLIMLGSAIFLSAFVVHVRKRAFEQRFDYIAELRQRKGSQARKARRLSVSLVRRVSRSSARPDTRSMPVKQGVSDINQAGKADKVEQPAERPDGAPPITADGETDAPQSNCVGKAEGASNDVDKTIKSTKPDLTLYLQPPSFKTPPVQRDAQDTDYFSMPSPSAAPNPGSPDRSPRQEVEIDQLPTAPNSAKVPEHITFGPDTVFGKQRPDLSPSRSSFNRLFSMQGIGARSDTTLRRRSTNQSILADSASEEALRSATAHLPFLSSGFVSRNSQFHHLTDKDREELGGYEYRAVKLLSWLVPAYFVLFQFFSCLALGAYVANNKASIARANGLDPWWVGAFNAVSAFNNSGMSLLDANMVAFQSSAYMLLSMGLLILAGNTCYPIFLRLIVWAFLKISPNGEEWEDFRQTLHFLLAHPRRCYTNMFPAPHTWWLLSSVVCLNGIDWVAFELLNIGNKAITSLPAATQIVDGLFQALAVRSGGFYVVPIPSVRISLQVLYVIMMYISVYPVVITMRNSNVYEERSLGIYADDPGYAALPSAWHLGFLGKLRRTVTNASLEQTTKSYFVRQQLRAQLAHDLWWIVLAVFLVMIVEGDNFSRDPTVFSVFNVIFEIVSAYGCVGISVGVPGEAYSFSGAWHTVSKLILCAVMIRGRHRGLPVAIDKAVSLPGERQEEAEEEDGWIRMERSVSRGRVV</sequence>
<dbReference type="Proteomes" id="UP000800093">
    <property type="component" value="Unassembled WGS sequence"/>
</dbReference>
<evidence type="ECO:0000256" key="7">
    <source>
        <dbReference type="ARBA" id="ARBA00022989"/>
    </source>
</evidence>
<dbReference type="InterPro" id="IPR015958">
    <property type="entry name" value="Trk1_fungi"/>
</dbReference>
<keyword evidence="4 10" id="KW-0633">Potassium transport</keyword>
<dbReference type="PANTHER" id="PTHR31064:SF37">
    <property type="entry name" value="TRANSPORTER, PUTATIVE (EUROFUNG)-RELATED"/>
    <property type="match status" value="1"/>
</dbReference>
<evidence type="ECO:0000256" key="2">
    <source>
        <dbReference type="ARBA" id="ARBA00009137"/>
    </source>
</evidence>
<feature type="transmembrane region" description="Helical" evidence="10">
    <location>
        <begin position="591"/>
        <end position="608"/>
    </location>
</feature>
<accession>A0A9P4K501</accession>
<dbReference type="InterPro" id="IPR051143">
    <property type="entry name" value="TrkH_K-transport"/>
</dbReference>
<dbReference type="GO" id="GO:1990573">
    <property type="term" value="P:potassium ion import across plasma membrane"/>
    <property type="evidence" value="ECO:0007669"/>
    <property type="project" value="TreeGrafter"/>
</dbReference>
<dbReference type="PIRSF" id="PIRSF002450">
    <property type="entry name" value="K+_transpter_TRK"/>
    <property type="match status" value="1"/>
</dbReference>
<dbReference type="AlphaFoldDB" id="A0A9P4K501"/>
<dbReference type="GO" id="GO:0140107">
    <property type="term" value="F:high-affinity potassium ion transmembrane transporter activity"/>
    <property type="evidence" value="ECO:0007669"/>
    <property type="project" value="TreeGrafter"/>
</dbReference>
<evidence type="ECO:0000256" key="8">
    <source>
        <dbReference type="ARBA" id="ARBA00023065"/>
    </source>
</evidence>
<dbReference type="EMBL" id="ML986686">
    <property type="protein sequence ID" value="KAF2260245.1"/>
    <property type="molecule type" value="Genomic_DNA"/>
</dbReference>
<dbReference type="InterPro" id="IPR003445">
    <property type="entry name" value="Cat_transpt"/>
</dbReference>
<keyword evidence="13" id="KW-1185">Reference proteome</keyword>
<dbReference type="InterPro" id="IPR004773">
    <property type="entry name" value="K/Na_transp_Trk1/HKT1"/>
</dbReference>
<feature type="transmembrane region" description="Helical" evidence="10">
    <location>
        <begin position="32"/>
        <end position="51"/>
    </location>
</feature>
<evidence type="ECO:0000256" key="6">
    <source>
        <dbReference type="ARBA" id="ARBA00022958"/>
    </source>
</evidence>
<dbReference type="GO" id="GO:0030007">
    <property type="term" value="P:intracellular potassium ion homeostasis"/>
    <property type="evidence" value="ECO:0007669"/>
    <property type="project" value="UniProtKB-UniRule"/>
</dbReference>
<comment type="subcellular location">
    <subcellularLocation>
        <location evidence="1">Membrane</location>
        <topology evidence="1">Multi-pass membrane protein</topology>
    </subcellularLocation>
</comment>
<evidence type="ECO:0000256" key="11">
    <source>
        <dbReference type="SAM" id="MobiDB-lite"/>
    </source>
</evidence>
<feature type="transmembrane region" description="Helical" evidence="10">
    <location>
        <begin position="669"/>
        <end position="686"/>
    </location>
</feature>
<dbReference type="GO" id="GO:0005886">
    <property type="term" value="C:plasma membrane"/>
    <property type="evidence" value="ECO:0007669"/>
    <property type="project" value="InterPro"/>
</dbReference>
<feature type="compositionally biased region" description="Basic and acidic residues" evidence="11">
    <location>
        <begin position="174"/>
        <end position="186"/>
    </location>
</feature>
<feature type="region of interest" description="Disordered" evidence="11">
    <location>
        <begin position="146"/>
        <end position="270"/>
    </location>
</feature>
<evidence type="ECO:0000256" key="10">
    <source>
        <dbReference type="PIRNR" id="PIRNR002450"/>
    </source>
</evidence>
<feature type="compositionally biased region" description="Basic and acidic residues" evidence="11">
    <location>
        <begin position="214"/>
        <end position="223"/>
    </location>
</feature>
<feature type="transmembrane region" description="Helical" evidence="10">
    <location>
        <begin position="90"/>
        <end position="109"/>
    </location>
</feature>
<evidence type="ECO:0000256" key="1">
    <source>
        <dbReference type="ARBA" id="ARBA00004141"/>
    </source>
</evidence>
<evidence type="ECO:0000256" key="4">
    <source>
        <dbReference type="ARBA" id="ARBA00022538"/>
    </source>
</evidence>
<evidence type="ECO:0000313" key="13">
    <source>
        <dbReference type="Proteomes" id="UP000800093"/>
    </source>
</evidence>
<protein>
    <recommendedName>
        <fullName evidence="10">Potassium transport protein</fullName>
    </recommendedName>
</protein>
<comment type="caution">
    <text evidence="12">The sequence shown here is derived from an EMBL/GenBank/DDBJ whole genome shotgun (WGS) entry which is preliminary data.</text>
</comment>
<dbReference type="Pfam" id="PF02386">
    <property type="entry name" value="TrkH"/>
    <property type="match status" value="1"/>
</dbReference>
<evidence type="ECO:0000256" key="3">
    <source>
        <dbReference type="ARBA" id="ARBA00022448"/>
    </source>
</evidence>
<comment type="similarity">
    <text evidence="2 10">Belongs to the TrkH potassium transport family.</text>
</comment>
<reference evidence="13" key="1">
    <citation type="journal article" date="2020" name="Stud. Mycol.">
        <title>101 Dothideomycetes genomes: A test case for predicting lifestyles and emergence of pathogens.</title>
        <authorList>
            <person name="Haridas S."/>
            <person name="Albert R."/>
            <person name="Binder M."/>
            <person name="Bloem J."/>
            <person name="LaButti K."/>
            <person name="Salamov A."/>
            <person name="Andreopoulos B."/>
            <person name="Baker S."/>
            <person name="Barry K."/>
            <person name="Bills G."/>
            <person name="Bluhm B."/>
            <person name="Cannon C."/>
            <person name="Castanera R."/>
            <person name="Culley D."/>
            <person name="Daum C."/>
            <person name="Ezra D."/>
            <person name="Gonzalez J."/>
            <person name="Henrissat B."/>
            <person name="Kuo A."/>
            <person name="Liang C."/>
            <person name="Lipzen A."/>
            <person name="Lutzoni F."/>
            <person name="Magnuson J."/>
            <person name="Mondo S."/>
            <person name="Nolan M."/>
            <person name="Ohm R."/>
            <person name="Pangilinan J."/>
            <person name="Park H.-J."/>
            <person name="Ramirez L."/>
            <person name="Alfaro M."/>
            <person name="Sun H."/>
            <person name="Tritt A."/>
            <person name="Yoshinaga Y."/>
            <person name="Zwiers L.-H."/>
            <person name="Turgeon B."/>
            <person name="Goodwin S."/>
            <person name="Spatafora J."/>
            <person name="Crous P."/>
            <person name="Grigoriev I."/>
        </authorList>
    </citation>
    <scope>NUCLEOTIDE SEQUENCE [LARGE SCALE GENOMIC DNA]</scope>
    <source>
        <strain evidence="13">CBS 304.66</strain>
    </source>
</reference>
<keyword evidence="8 10" id="KW-0406">Ion transport</keyword>
<feature type="transmembrane region" description="Helical" evidence="10">
    <location>
        <begin position="461"/>
        <end position="489"/>
    </location>
</feature>